<evidence type="ECO:0000259" key="4">
    <source>
        <dbReference type="PROSITE" id="PS01124"/>
    </source>
</evidence>
<accession>A0ABQ1TIE8</accession>
<evidence type="ECO:0000256" key="2">
    <source>
        <dbReference type="ARBA" id="ARBA00023125"/>
    </source>
</evidence>
<dbReference type="EMBL" id="BMKP01000001">
    <property type="protein sequence ID" value="GGE95873.1"/>
    <property type="molecule type" value="Genomic_DNA"/>
</dbReference>
<feature type="domain" description="HTH araC/xylS-type" evidence="4">
    <location>
        <begin position="129"/>
        <end position="227"/>
    </location>
</feature>
<evidence type="ECO:0000256" key="1">
    <source>
        <dbReference type="ARBA" id="ARBA00023015"/>
    </source>
</evidence>
<dbReference type="PROSITE" id="PS01124">
    <property type="entry name" value="HTH_ARAC_FAMILY_2"/>
    <property type="match status" value="1"/>
</dbReference>
<evidence type="ECO:0000313" key="6">
    <source>
        <dbReference type="Proteomes" id="UP000655016"/>
    </source>
</evidence>
<evidence type="ECO:0000313" key="5">
    <source>
        <dbReference type="EMBL" id="GGE95873.1"/>
    </source>
</evidence>
<dbReference type="Pfam" id="PF12833">
    <property type="entry name" value="HTH_18"/>
    <property type="match status" value="1"/>
</dbReference>
<name>A0ABQ1TIE8_9FLAO</name>
<dbReference type="Proteomes" id="UP000655016">
    <property type="component" value="Unassembled WGS sequence"/>
</dbReference>
<dbReference type="Gene3D" id="1.10.10.60">
    <property type="entry name" value="Homeodomain-like"/>
    <property type="match status" value="1"/>
</dbReference>
<dbReference type="InterPro" id="IPR050204">
    <property type="entry name" value="AraC_XylS_family_regulators"/>
</dbReference>
<keyword evidence="3" id="KW-0804">Transcription</keyword>
<organism evidence="5 6">
    <name type="scientific">Flavobacterium limi</name>
    <dbReference type="NCBI Taxonomy" id="2045105"/>
    <lineage>
        <taxon>Bacteria</taxon>
        <taxon>Pseudomonadati</taxon>
        <taxon>Bacteroidota</taxon>
        <taxon>Flavobacteriia</taxon>
        <taxon>Flavobacteriales</taxon>
        <taxon>Flavobacteriaceae</taxon>
        <taxon>Flavobacterium</taxon>
    </lineage>
</organism>
<proteinExistence type="predicted"/>
<reference evidence="6" key="1">
    <citation type="journal article" date="2019" name="Int. J. Syst. Evol. Microbiol.">
        <title>The Global Catalogue of Microorganisms (GCM) 10K type strain sequencing project: providing services to taxonomists for standard genome sequencing and annotation.</title>
        <authorList>
            <consortium name="The Broad Institute Genomics Platform"/>
            <consortium name="The Broad Institute Genome Sequencing Center for Infectious Disease"/>
            <person name="Wu L."/>
            <person name="Ma J."/>
        </authorList>
    </citation>
    <scope>NUCLEOTIDE SEQUENCE [LARGE SCALE GENOMIC DNA]</scope>
    <source>
        <strain evidence="6">CGMCC 1.16060</strain>
    </source>
</reference>
<dbReference type="PANTHER" id="PTHR46796:SF13">
    <property type="entry name" value="HTH-TYPE TRANSCRIPTIONAL ACTIVATOR RHAS"/>
    <property type="match status" value="1"/>
</dbReference>
<keyword evidence="6" id="KW-1185">Reference proteome</keyword>
<dbReference type="SMART" id="SM00342">
    <property type="entry name" value="HTH_ARAC"/>
    <property type="match status" value="1"/>
</dbReference>
<dbReference type="InterPro" id="IPR018060">
    <property type="entry name" value="HTH_AraC"/>
</dbReference>
<sequence length="244" mass="28113">MVSPSGYNTLTILISPASVLDIGRGENMRARIRFSGQLDGVRHFSSDVCLNTGIFVEFKPGAAYTLWGIPQQNFTNRWTEADDFLPNTSSLYNPLDDSYPNIKKTIAVVDNWLLEQALRSKKDCRKELMAAMQLIKESNGQIDIVQLRNHVGMTRASFQNHFKEQVGVSPKMYSRIIRANALYKDVLQMDTLDWQQIIHDYKFFDQAHLIKDFQHFFGHSPSHFFEQSQFAKDFSHLLEDNSNK</sequence>
<dbReference type="PANTHER" id="PTHR46796">
    <property type="entry name" value="HTH-TYPE TRANSCRIPTIONAL ACTIVATOR RHAS-RELATED"/>
    <property type="match status" value="1"/>
</dbReference>
<keyword evidence="2" id="KW-0238">DNA-binding</keyword>
<evidence type="ECO:0000256" key="3">
    <source>
        <dbReference type="ARBA" id="ARBA00023163"/>
    </source>
</evidence>
<protein>
    <recommendedName>
        <fullName evidence="4">HTH araC/xylS-type domain-containing protein</fullName>
    </recommendedName>
</protein>
<comment type="caution">
    <text evidence="5">The sequence shown here is derived from an EMBL/GenBank/DDBJ whole genome shotgun (WGS) entry which is preliminary data.</text>
</comment>
<gene>
    <name evidence="5" type="ORF">GCM10011518_01450</name>
</gene>
<keyword evidence="1" id="KW-0805">Transcription regulation</keyword>